<evidence type="ECO:0000256" key="5">
    <source>
        <dbReference type="ARBA" id="ARBA00023002"/>
    </source>
</evidence>
<dbReference type="Gene3D" id="3.30.43.10">
    <property type="entry name" value="Uridine Diphospho-n-acetylenolpyruvylglucosamine Reductase, domain 2"/>
    <property type="match status" value="1"/>
</dbReference>
<dbReference type="STRING" id="45066.Lgra_0573"/>
<dbReference type="Proteomes" id="UP000054691">
    <property type="component" value="Unassembled WGS sequence"/>
</dbReference>
<dbReference type="PROSITE" id="PS51387">
    <property type="entry name" value="FAD_PCMH"/>
    <property type="match status" value="1"/>
</dbReference>
<sequence>MPQTKNKWNSFQIKLCNEKLGQALLHDEQTLALFCNDFGKLTHSNPAAIFEPETTESAQLLIQYAHENGLPVTLRGNGMSQSGQSLAVPGGLILNMKHFDSISEVEAYSIWVEANTSWSTVLEKTLPHSLIPYVVPHNCNLSVGGVISAGGIGASSFKYGSVTAHVNSLKIVQANGELIQTDAQSPLMQACLGGQGRFGLITQANIALRPCSKFVRTFFLVYLDKEAWLNDLLLCRTNADFIESFCTSAIQGAKLSEKGRLPFAQWLYAIHVSIEYNDFAPDFSNLGVHPWRLVHTQDESIHSYLHRHDSRFNVMKMTGQWELQHPWYECFIPGSQLESLEKLLDTLPIHYAPVVHITPVAPVSPTGFLQFPKSEHIFALMILNPGLPEVFIPSCLQTIKHLDAIFLPNGGKRYLSGYLGESPKKQFWQSHFEERYEDWICLKKRYDPQNIFCSFLHR</sequence>
<comment type="cofactor">
    <cofactor evidence="1">
        <name>FAD</name>
        <dbReference type="ChEBI" id="CHEBI:57692"/>
    </cofactor>
</comment>
<dbReference type="InterPro" id="IPR016166">
    <property type="entry name" value="FAD-bd_PCMH"/>
</dbReference>
<dbReference type="EC" id="1.5.99.12" evidence="8"/>
<dbReference type="GO" id="GO:0019139">
    <property type="term" value="F:cytokinin dehydrogenase activity"/>
    <property type="evidence" value="ECO:0007669"/>
    <property type="project" value="UniProtKB-EC"/>
</dbReference>
<evidence type="ECO:0000256" key="1">
    <source>
        <dbReference type="ARBA" id="ARBA00001974"/>
    </source>
</evidence>
<keyword evidence="3" id="KW-0285">Flavoprotein</keyword>
<feature type="domain" description="FAD-binding PCMH-type" evidence="6">
    <location>
        <begin position="42"/>
        <end position="211"/>
    </location>
</feature>
<dbReference type="GO" id="GO:0009690">
    <property type="term" value="P:cytokinin metabolic process"/>
    <property type="evidence" value="ECO:0007669"/>
    <property type="project" value="InterPro"/>
</dbReference>
<evidence type="ECO:0000256" key="2">
    <source>
        <dbReference type="ARBA" id="ARBA00005466"/>
    </source>
</evidence>
<dbReference type="EMBL" id="LNYE01000006">
    <property type="protein sequence ID" value="KTD14542.1"/>
    <property type="molecule type" value="Genomic_DNA"/>
</dbReference>
<dbReference type="PANTHER" id="PTHR13878:SF53">
    <property type="entry name" value="CYTOKININ DEHYDROGENASE 6"/>
    <property type="match status" value="1"/>
</dbReference>
<dbReference type="Proteomes" id="UP000254476">
    <property type="component" value="Unassembled WGS sequence"/>
</dbReference>
<dbReference type="RefSeq" id="WP_058497781.1">
    <property type="nucleotide sequence ID" value="NZ_CAAAHW010000008.1"/>
</dbReference>
<dbReference type="EMBL" id="UGOB01000001">
    <property type="protein sequence ID" value="STX41892.1"/>
    <property type="molecule type" value="Genomic_DNA"/>
</dbReference>
<reference evidence="7 9" key="1">
    <citation type="submission" date="2015-11" db="EMBL/GenBank/DDBJ databases">
        <title>Genomic analysis of 38 Legionella species identifies large and diverse effector repertoires.</title>
        <authorList>
            <person name="Burstein D."/>
            <person name="Amaro F."/>
            <person name="Zusman T."/>
            <person name="Lifshitz Z."/>
            <person name="Cohen O."/>
            <person name="Gilbert J.A."/>
            <person name="Pupko T."/>
            <person name="Shuman H.A."/>
            <person name="Segal G."/>
        </authorList>
    </citation>
    <scope>NUCLEOTIDE SEQUENCE [LARGE SCALE GENOMIC DNA]</scope>
    <source>
        <strain evidence="7 9">Lyon 8420412</strain>
    </source>
</reference>
<dbReference type="EC" id="1.-.-.-" evidence="8"/>
<comment type="similarity">
    <text evidence="2">Belongs to the oxygen-dependent FAD-linked oxidoreductase family.</text>
</comment>
<dbReference type="Pfam" id="PF09265">
    <property type="entry name" value="Cytokin-bind"/>
    <property type="match status" value="1"/>
</dbReference>
<dbReference type="InterPro" id="IPR016170">
    <property type="entry name" value="Cytok_DH_C_sf"/>
</dbReference>
<evidence type="ECO:0000313" key="9">
    <source>
        <dbReference type="Proteomes" id="UP000054691"/>
    </source>
</evidence>
<dbReference type="InterPro" id="IPR015345">
    <property type="entry name" value="Cytokinin_DH_FAD/cytokin-bd"/>
</dbReference>
<evidence type="ECO:0000256" key="3">
    <source>
        <dbReference type="ARBA" id="ARBA00022630"/>
    </source>
</evidence>
<dbReference type="PANTHER" id="PTHR13878">
    <property type="entry name" value="GULONOLACTONE OXIDASE"/>
    <property type="match status" value="1"/>
</dbReference>
<dbReference type="AlphaFoldDB" id="A0A378J2B7"/>
<dbReference type="GO" id="GO:0071949">
    <property type="term" value="F:FAD binding"/>
    <property type="evidence" value="ECO:0007669"/>
    <property type="project" value="InterPro"/>
</dbReference>
<dbReference type="InterPro" id="IPR016169">
    <property type="entry name" value="FAD-bd_PCMH_sub2"/>
</dbReference>
<dbReference type="InterPro" id="IPR016167">
    <property type="entry name" value="FAD-bd_PCMH_sub1"/>
</dbReference>
<evidence type="ECO:0000313" key="10">
    <source>
        <dbReference type="Proteomes" id="UP000254476"/>
    </source>
</evidence>
<accession>A0A378J2B7</accession>
<dbReference type="InterPro" id="IPR016164">
    <property type="entry name" value="FAD-linked_Oxase-like_C"/>
</dbReference>
<dbReference type="InterPro" id="IPR036318">
    <property type="entry name" value="FAD-bd_PCMH-like_sf"/>
</dbReference>
<evidence type="ECO:0000256" key="4">
    <source>
        <dbReference type="ARBA" id="ARBA00022827"/>
    </source>
</evidence>
<dbReference type="OrthoDB" id="6278354at2"/>
<gene>
    <name evidence="7" type="ORF">Lgra_0573</name>
    <name evidence="8" type="ORF">NCTC12388_00436</name>
</gene>
<keyword evidence="9" id="KW-1185">Reference proteome</keyword>
<dbReference type="Gene3D" id="3.30.465.10">
    <property type="match status" value="1"/>
</dbReference>
<dbReference type="Pfam" id="PF01565">
    <property type="entry name" value="FAD_binding_4"/>
    <property type="match status" value="1"/>
</dbReference>
<dbReference type="Gene3D" id="3.40.462.10">
    <property type="entry name" value="FAD-linked oxidases, C-terminal domain"/>
    <property type="match status" value="1"/>
</dbReference>
<reference evidence="8 10" key="2">
    <citation type="submission" date="2018-06" db="EMBL/GenBank/DDBJ databases">
        <authorList>
            <consortium name="Pathogen Informatics"/>
            <person name="Doyle S."/>
        </authorList>
    </citation>
    <scope>NUCLEOTIDE SEQUENCE [LARGE SCALE GENOMIC DNA]</scope>
    <source>
        <strain evidence="8 10">NCTC12388</strain>
    </source>
</reference>
<dbReference type="InterPro" id="IPR006094">
    <property type="entry name" value="Oxid_FAD_bind_N"/>
</dbReference>
<dbReference type="InterPro" id="IPR050432">
    <property type="entry name" value="FAD-linked_Oxidoreductases_BP"/>
</dbReference>
<organism evidence="8 10">
    <name type="scientific">Legionella gratiana</name>
    <dbReference type="NCBI Taxonomy" id="45066"/>
    <lineage>
        <taxon>Bacteria</taxon>
        <taxon>Pseudomonadati</taxon>
        <taxon>Pseudomonadota</taxon>
        <taxon>Gammaproteobacteria</taxon>
        <taxon>Legionellales</taxon>
        <taxon>Legionellaceae</taxon>
        <taxon>Legionella</taxon>
    </lineage>
</organism>
<keyword evidence="5 8" id="KW-0560">Oxidoreductase</keyword>
<dbReference type="SUPFAM" id="SSF56176">
    <property type="entry name" value="FAD-binding/transporter-associated domain-like"/>
    <property type="match status" value="1"/>
</dbReference>
<evidence type="ECO:0000313" key="8">
    <source>
        <dbReference type="EMBL" id="STX41892.1"/>
    </source>
</evidence>
<dbReference type="SUPFAM" id="SSF55103">
    <property type="entry name" value="FAD-linked oxidases, C-terminal domain"/>
    <property type="match status" value="1"/>
</dbReference>
<protein>
    <submittedName>
        <fullName evidence="8">Cytokinin oxidase</fullName>
        <ecNumber evidence="8">1.-.-.-</ecNumber>
        <ecNumber evidence="8">1.5.99.12</ecNumber>
    </submittedName>
</protein>
<evidence type="ECO:0000259" key="6">
    <source>
        <dbReference type="PROSITE" id="PS51387"/>
    </source>
</evidence>
<name>A0A378J2B7_9GAMM</name>
<evidence type="ECO:0000313" key="7">
    <source>
        <dbReference type="EMBL" id="KTD14542.1"/>
    </source>
</evidence>
<keyword evidence="4" id="KW-0274">FAD</keyword>
<proteinExistence type="inferred from homology"/>